<dbReference type="EMBL" id="JAPRAY010000012">
    <property type="protein sequence ID" value="MCZ0667802.1"/>
    <property type="molecule type" value="Genomic_DNA"/>
</dbReference>
<evidence type="ECO:0000313" key="5">
    <source>
        <dbReference type="EMBL" id="MCZ0667802.1"/>
    </source>
</evidence>
<dbReference type="Pfam" id="PF13490">
    <property type="entry name" value="zf-HC2"/>
    <property type="match status" value="1"/>
</dbReference>
<reference evidence="6 7" key="1">
    <citation type="journal article" date="2017" name="Genome Med.">
        <title>A novel Ruminococcus gnavus clade enriched in inflammatory bowel disease patients.</title>
        <authorList>
            <person name="Hall A.B."/>
            <person name="Yassour M."/>
            <person name="Sauk J."/>
            <person name="Garner A."/>
            <person name="Jiang X."/>
            <person name="Arthur T."/>
            <person name="Lagoudas G.K."/>
            <person name="Vatanen T."/>
            <person name="Fornelos N."/>
            <person name="Wilson R."/>
            <person name="Bertha M."/>
            <person name="Cohen M."/>
            <person name="Garber J."/>
            <person name="Khalili H."/>
            <person name="Gevers D."/>
            <person name="Ananthakrishnan A.N."/>
            <person name="Kugathasan S."/>
            <person name="Lander E.S."/>
            <person name="Blainey P."/>
            <person name="Vlamakis H."/>
            <person name="Xavier R.J."/>
            <person name="Huttenhower C."/>
        </authorList>
    </citation>
    <scope>NUCLEOTIDE SEQUENCE [LARGE SCALE GENOMIC DNA]</scope>
    <source>
        <strain evidence="6 7">RJX1125</strain>
    </source>
</reference>
<gene>
    <name evidence="6" type="ORF">CDL23_00465</name>
    <name evidence="5" type="ORF">OZZ17_09605</name>
</gene>
<evidence type="ECO:0000256" key="2">
    <source>
        <dbReference type="ARBA" id="ARBA00024438"/>
    </source>
</evidence>
<organism evidence="6 7">
    <name type="scientific">Mediterraneibacter gnavus</name>
    <name type="common">Ruminococcus gnavus</name>
    <dbReference type="NCBI Taxonomy" id="33038"/>
    <lineage>
        <taxon>Bacteria</taxon>
        <taxon>Bacillati</taxon>
        <taxon>Bacillota</taxon>
        <taxon>Clostridia</taxon>
        <taxon>Lachnospirales</taxon>
        <taxon>Lachnospiraceae</taxon>
        <taxon>Mediterraneibacter</taxon>
    </lineage>
</organism>
<sequence length="214" mass="24934">MSKISCHIIQDILPLYVDGIVSEDTKEMVEEHLRECESCRKEAEHMQERIVLPNKKEFYQKEQEMLQKFKRRLINRRVLSAILGAVFVCALLASGYTILMIPKEAIPFDPDKMKVEIVGEDAYLSYQGDDLAGSFFAYPVKVRDGNREKEVARVYLEKNLWSAYIQPHLQGKQEEMIYLCKASDMDALYYGELDIEYGENIAEFPEEMELIWQS</sequence>
<dbReference type="RefSeq" id="WP_054337218.1">
    <property type="nucleotide sequence ID" value="NZ_BAABXV010000001.1"/>
</dbReference>
<keyword evidence="3" id="KW-1133">Transmembrane helix</keyword>
<keyword evidence="3" id="KW-0472">Membrane</keyword>
<proteinExistence type="inferred from homology"/>
<protein>
    <recommendedName>
        <fullName evidence="2">Anti-sigma-W factor RsiW</fullName>
    </recommendedName>
</protein>
<name>A0A2N5PVW3_MEDGN</name>
<keyword evidence="3" id="KW-0812">Transmembrane</keyword>
<feature type="domain" description="Putative zinc-finger" evidence="4">
    <location>
        <begin position="6"/>
        <end position="40"/>
    </location>
</feature>
<dbReference type="InterPro" id="IPR027383">
    <property type="entry name" value="Znf_put"/>
</dbReference>
<dbReference type="AlphaFoldDB" id="A0A2N5PVW3"/>
<reference evidence="5" key="2">
    <citation type="submission" date="2022-11" db="EMBL/GenBank/DDBJ databases">
        <title>Temperate bacteriophages infecting mucin-degrading bacterium Ruminococcus gnavus from the human gut.</title>
        <authorList>
            <person name="Buttimer C."/>
        </authorList>
    </citation>
    <scope>NUCLEOTIDE SEQUENCE</scope>
    <source>
        <strain evidence="5">CCUG 49994</strain>
    </source>
</reference>
<evidence type="ECO:0000259" key="4">
    <source>
        <dbReference type="Pfam" id="PF13490"/>
    </source>
</evidence>
<dbReference type="InterPro" id="IPR041916">
    <property type="entry name" value="Anti_sigma_zinc_sf"/>
</dbReference>
<comment type="similarity">
    <text evidence="1">Belongs to the zinc-associated anti-sigma factor (ZAS) superfamily. Anti-sigma-W factor family.</text>
</comment>
<evidence type="ECO:0000256" key="1">
    <source>
        <dbReference type="ARBA" id="ARBA00024353"/>
    </source>
</evidence>
<dbReference type="EMBL" id="NIHT01000001">
    <property type="protein sequence ID" value="PLT77617.1"/>
    <property type="molecule type" value="Genomic_DNA"/>
</dbReference>
<dbReference type="Proteomes" id="UP000235093">
    <property type="component" value="Unassembled WGS sequence"/>
</dbReference>
<dbReference type="Proteomes" id="UP001079535">
    <property type="component" value="Unassembled WGS sequence"/>
</dbReference>
<dbReference type="Gene3D" id="1.10.10.1320">
    <property type="entry name" value="Anti-sigma factor, zinc-finger domain"/>
    <property type="match status" value="1"/>
</dbReference>
<evidence type="ECO:0000313" key="7">
    <source>
        <dbReference type="Proteomes" id="UP000235093"/>
    </source>
</evidence>
<evidence type="ECO:0000313" key="6">
    <source>
        <dbReference type="EMBL" id="PLT77617.1"/>
    </source>
</evidence>
<evidence type="ECO:0000256" key="3">
    <source>
        <dbReference type="SAM" id="Phobius"/>
    </source>
</evidence>
<feature type="transmembrane region" description="Helical" evidence="3">
    <location>
        <begin position="78"/>
        <end position="101"/>
    </location>
</feature>
<comment type="caution">
    <text evidence="6">The sequence shown here is derived from an EMBL/GenBank/DDBJ whole genome shotgun (WGS) entry which is preliminary data.</text>
</comment>
<accession>A0A2N5PVW3</accession>